<evidence type="ECO:0000256" key="1">
    <source>
        <dbReference type="ARBA" id="ARBA00010541"/>
    </source>
</evidence>
<accession>A0ABR2MWC6</accession>
<comment type="similarity">
    <text evidence="1">Belongs to the peptidase S1C family.</text>
</comment>
<dbReference type="InterPro" id="IPR009003">
    <property type="entry name" value="Peptidase_S1_PA"/>
</dbReference>
<dbReference type="SUPFAM" id="SSF50156">
    <property type="entry name" value="PDZ domain-like"/>
    <property type="match status" value="1"/>
</dbReference>
<comment type="caution">
    <text evidence="7">The sequence shown here is derived from an EMBL/GenBank/DDBJ whole genome shotgun (WGS) entry which is preliminary data.</text>
</comment>
<name>A0ABR2MWC6_9ASPA</name>
<evidence type="ECO:0000256" key="5">
    <source>
        <dbReference type="SAM" id="MobiDB-lite"/>
    </source>
</evidence>
<dbReference type="Gene3D" id="3.20.190.20">
    <property type="match status" value="1"/>
</dbReference>
<dbReference type="InterPro" id="IPR046449">
    <property type="entry name" value="DEGP_PDZ_sf"/>
</dbReference>
<dbReference type="EMBL" id="JBBWWR010000004">
    <property type="protein sequence ID" value="KAK8968503.1"/>
    <property type="molecule type" value="Genomic_DNA"/>
</dbReference>
<dbReference type="InterPro" id="IPR001478">
    <property type="entry name" value="PDZ"/>
</dbReference>
<dbReference type="SMART" id="SM00228">
    <property type="entry name" value="PDZ"/>
    <property type="match status" value="1"/>
</dbReference>
<protein>
    <recommendedName>
        <fullName evidence="6">PDZ domain-containing protein</fullName>
    </recommendedName>
</protein>
<keyword evidence="2" id="KW-0645">Protease</keyword>
<dbReference type="SUPFAM" id="SSF50494">
    <property type="entry name" value="Trypsin-like serine proteases"/>
    <property type="match status" value="1"/>
</dbReference>
<evidence type="ECO:0000313" key="7">
    <source>
        <dbReference type="EMBL" id="KAK8968503.1"/>
    </source>
</evidence>
<keyword evidence="3" id="KW-0378">Hydrolase</keyword>
<feature type="domain" description="PDZ" evidence="6">
    <location>
        <begin position="320"/>
        <end position="388"/>
    </location>
</feature>
<evidence type="ECO:0000256" key="4">
    <source>
        <dbReference type="ARBA" id="ARBA00022825"/>
    </source>
</evidence>
<evidence type="ECO:0000313" key="8">
    <source>
        <dbReference type="Proteomes" id="UP001412067"/>
    </source>
</evidence>
<proteinExistence type="inferred from homology"/>
<keyword evidence="8" id="KW-1185">Reference proteome</keyword>
<keyword evidence="4" id="KW-0720">Serine protease</keyword>
<organism evidence="7 8">
    <name type="scientific">Platanthera guangdongensis</name>
    <dbReference type="NCBI Taxonomy" id="2320717"/>
    <lineage>
        <taxon>Eukaryota</taxon>
        <taxon>Viridiplantae</taxon>
        <taxon>Streptophyta</taxon>
        <taxon>Embryophyta</taxon>
        <taxon>Tracheophyta</taxon>
        <taxon>Spermatophyta</taxon>
        <taxon>Magnoliopsida</taxon>
        <taxon>Liliopsida</taxon>
        <taxon>Asparagales</taxon>
        <taxon>Orchidaceae</taxon>
        <taxon>Orchidoideae</taxon>
        <taxon>Orchideae</taxon>
        <taxon>Orchidinae</taxon>
        <taxon>Platanthera</taxon>
    </lineage>
</organism>
<dbReference type="PANTHER" id="PTHR45980:SF6">
    <property type="entry name" value="PROTEASE DO-LIKE 2, CHLOROPLASTIC"/>
    <property type="match status" value="1"/>
</dbReference>
<evidence type="ECO:0000259" key="6">
    <source>
        <dbReference type="PROSITE" id="PS50106"/>
    </source>
</evidence>
<dbReference type="Pfam" id="PF13180">
    <property type="entry name" value="PDZ_2"/>
    <property type="match status" value="1"/>
</dbReference>
<dbReference type="PANTHER" id="PTHR45980">
    <property type="match status" value="1"/>
</dbReference>
<dbReference type="InterPro" id="IPR043504">
    <property type="entry name" value="Peptidase_S1_PA_chymotrypsin"/>
</dbReference>
<dbReference type="Pfam" id="PF17815">
    <property type="entry name" value="PDZ_3"/>
    <property type="match status" value="1"/>
</dbReference>
<feature type="compositionally biased region" description="Basic and acidic residues" evidence="5">
    <location>
        <begin position="67"/>
        <end position="76"/>
    </location>
</feature>
<dbReference type="CDD" id="cd06779">
    <property type="entry name" value="cpPDZ_Deg_HtrA-like"/>
    <property type="match status" value="1"/>
</dbReference>
<dbReference type="Proteomes" id="UP001412067">
    <property type="component" value="Unassembled WGS sequence"/>
</dbReference>
<dbReference type="Gene3D" id="2.40.10.10">
    <property type="entry name" value="Trypsin-like serine proteases"/>
    <property type="match status" value="2"/>
</dbReference>
<evidence type="ECO:0000256" key="2">
    <source>
        <dbReference type="ARBA" id="ARBA00022670"/>
    </source>
</evidence>
<dbReference type="Pfam" id="PF13365">
    <property type="entry name" value="Trypsin_2"/>
    <property type="match status" value="1"/>
</dbReference>
<reference evidence="7 8" key="1">
    <citation type="journal article" date="2022" name="Nat. Plants">
        <title>Genomes of leafy and leafless Platanthera orchids illuminate the evolution of mycoheterotrophy.</title>
        <authorList>
            <person name="Li M.H."/>
            <person name="Liu K.W."/>
            <person name="Li Z."/>
            <person name="Lu H.C."/>
            <person name="Ye Q.L."/>
            <person name="Zhang D."/>
            <person name="Wang J.Y."/>
            <person name="Li Y.F."/>
            <person name="Zhong Z.M."/>
            <person name="Liu X."/>
            <person name="Yu X."/>
            <person name="Liu D.K."/>
            <person name="Tu X.D."/>
            <person name="Liu B."/>
            <person name="Hao Y."/>
            <person name="Liao X.Y."/>
            <person name="Jiang Y.T."/>
            <person name="Sun W.H."/>
            <person name="Chen J."/>
            <person name="Chen Y.Q."/>
            <person name="Ai Y."/>
            <person name="Zhai J.W."/>
            <person name="Wu S.S."/>
            <person name="Zhou Z."/>
            <person name="Hsiao Y.Y."/>
            <person name="Wu W.L."/>
            <person name="Chen Y.Y."/>
            <person name="Lin Y.F."/>
            <person name="Hsu J.L."/>
            <person name="Li C.Y."/>
            <person name="Wang Z.W."/>
            <person name="Zhao X."/>
            <person name="Zhong W.Y."/>
            <person name="Ma X.K."/>
            <person name="Ma L."/>
            <person name="Huang J."/>
            <person name="Chen G.Z."/>
            <person name="Huang M.Z."/>
            <person name="Huang L."/>
            <person name="Peng D.H."/>
            <person name="Luo Y.B."/>
            <person name="Zou S.Q."/>
            <person name="Chen S.P."/>
            <person name="Lan S."/>
            <person name="Tsai W.C."/>
            <person name="Van de Peer Y."/>
            <person name="Liu Z.J."/>
        </authorList>
    </citation>
    <scope>NUCLEOTIDE SEQUENCE [LARGE SCALE GENOMIC DNA]</scope>
    <source>
        <strain evidence="7">Lor288</strain>
    </source>
</reference>
<feature type="region of interest" description="Disordered" evidence="5">
    <location>
        <begin position="66"/>
        <end position="97"/>
    </location>
</feature>
<dbReference type="InterPro" id="IPR041517">
    <property type="entry name" value="DEGP_PDZ"/>
</dbReference>
<dbReference type="InterPro" id="IPR001940">
    <property type="entry name" value="Peptidase_S1C"/>
</dbReference>
<evidence type="ECO:0000256" key="3">
    <source>
        <dbReference type="ARBA" id="ARBA00022801"/>
    </source>
</evidence>
<sequence length="618" mass="67370">MAAAVSVLLPPSSCSFPALTVDLILPRAAAPLCSLHGNSSRSRCEVIHRLPFGRGIGGVEILSQKRFPGDGKDKRAYLPPDGGRGDAGRSSSAAFRSPEIQKERGLPFDLKVQQVNDAGDLQDSTFLNAVVKVYCTHTAPDYSLPWQKQRQYTSTGSAFMIGNGKLLTNAHCVEHDTQVKVKRRGDDTKFVAKVLARGIECDIALLQVESEEFWKGVEPLRFGRLPCLQDAVIVVGYPLGGDTISVTKGVVSRIEVTSYAHGASDLLGIQIDAAINPGNSGGPAFNDRGECIGVAFQVYRSEEAENIGYVIPTTVVSHFLNDYERNGRYTGFPSLGVLLQKLENPVLQTYLKVPSNEGVLVRRVEPTSPAHGVLREGDVIVSFDGVQVGCEGTVPFRSTERIAFRYLISQKFSGDAAEMGIVREGVRTKVQTVLQPRLHLVPYHVEGGQPSYLIIAGLVFTPLSEPLIEEECEDSIGLKLLAKARYSSAKFKGEQLVILSQVLANDVNIGYEDMGNQQALKLNGIRIKNIRHLAHLVDFCEGKYLVFEFEDNFLAVLDREAAASAAACILKDYGIPSERSADLLEPYIDIEDNQAPHDEIGDSPVSNLEIGFDGLLWA</sequence>
<dbReference type="InterPro" id="IPR036034">
    <property type="entry name" value="PDZ_sf"/>
</dbReference>
<feature type="compositionally biased region" description="Low complexity" evidence="5">
    <location>
        <begin position="88"/>
        <end position="97"/>
    </location>
</feature>
<dbReference type="PRINTS" id="PR00834">
    <property type="entry name" value="PROTEASES2C"/>
</dbReference>
<dbReference type="PROSITE" id="PS50106">
    <property type="entry name" value="PDZ"/>
    <property type="match status" value="1"/>
</dbReference>
<gene>
    <name evidence="7" type="ORF">KSP40_PGU012101</name>
</gene>
<dbReference type="Gene3D" id="2.30.42.10">
    <property type="match status" value="1"/>
</dbReference>